<evidence type="ECO:0000313" key="2">
    <source>
        <dbReference type="Proteomes" id="UP001497535"/>
    </source>
</evidence>
<reference evidence="1" key="1">
    <citation type="submission" date="2023-11" db="EMBL/GenBank/DDBJ databases">
        <authorList>
            <person name="Poullet M."/>
        </authorList>
    </citation>
    <scope>NUCLEOTIDE SEQUENCE</scope>
    <source>
        <strain evidence="1">E1834</strain>
    </source>
</reference>
<keyword evidence="2" id="KW-1185">Reference proteome</keyword>
<gene>
    <name evidence="1" type="ORF">MENTE1834_LOCUS32410</name>
</gene>
<proteinExistence type="predicted"/>
<organism evidence="1 2">
    <name type="scientific">Meloidogyne enterolobii</name>
    <name type="common">Root-knot nematode worm</name>
    <name type="synonym">Meloidogyne mayaguensis</name>
    <dbReference type="NCBI Taxonomy" id="390850"/>
    <lineage>
        <taxon>Eukaryota</taxon>
        <taxon>Metazoa</taxon>
        <taxon>Ecdysozoa</taxon>
        <taxon>Nematoda</taxon>
        <taxon>Chromadorea</taxon>
        <taxon>Rhabditida</taxon>
        <taxon>Tylenchina</taxon>
        <taxon>Tylenchomorpha</taxon>
        <taxon>Tylenchoidea</taxon>
        <taxon>Meloidogynidae</taxon>
        <taxon>Meloidogyninae</taxon>
        <taxon>Meloidogyne</taxon>
    </lineage>
</organism>
<comment type="caution">
    <text evidence="1">The sequence shown here is derived from an EMBL/GenBank/DDBJ whole genome shotgun (WGS) entry which is preliminary data.</text>
</comment>
<evidence type="ECO:0000313" key="1">
    <source>
        <dbReference type="EMBL" id="CAK5084991.1"/>
    </source>
</evidence>
<protein>
    <submittedName>
        <fullName evidence="1">Uncharacterized protein</fullName>
    </submittedName>
</protein>
<dbReference type="EMBL" id="CAVMJV010000056">
    <property type="protein sequence ID" value="CAK5084991.1"/>
    <property type="molecule type" value="Genomic_DNA"/>
</dbReference>
<dbReference type="Proteomes" id="UP001497535">
    <property type="component" value="Unassembled WGS sequence"/>
</dbReference>
<sequence length="74" mass="8427">MLLGEYPYSNNVKQLPYPVKLSLDTKHCSSHTLAPLTNIESLDNFSKQNNFSSINFSVLHNIPLLQSAHWRSLL</sequence>
<accession>A0ACB1A3F3</accession>
<name>A0ACB1A3F3_MELEN</name>